<name>A0A817AVS3_BRANA</name>
<organism evidence="1">
    <name type="scientific">Brassica napus</name>
    <name type="common">Rape</name>
    <dbReference type="NCBI Taxonomy" id="3708"/>
    <lineage>
        <taxon>Eukaryota</taxon>
        <taxon>Viridiplantae</taxon>
        <taxon>Streptophyta</taxon>
        <taxon>Embryophyta</taxon>
        <taxon>Tracheophyta</taxon>
        <taxon>Spermatophyta</taxon>
        <taxon>Magnoliopsida</taxon>
        <taxon>eudicotyledons</taxon>
        <taxon>Gunneridae</taxon>
        <taxon>Pentapetalae</taxon>
        <taxon>rosids</taxon>
        <taxon>malvids</taxon>
        <taxon>Brassicales</taxon>
        <taxon>Brassicaceae</taxon>
        <taxon>Brassiceae</taxon>
        <taxon>Brassica</taxon>
    </lineage>
</organism>
<protein>
    <submittedName>
        <fullName evidence="1">(rape) hypothetical protein</fullName>
    </submittedName>
</protein>
<reference evidence="1" key="1">
    <citation type="submission" date="2021-01" db="EMBL/GenBank/DDBJ databases">
        <authorList>
            <consortium name="Genoscope - CEA"/>
            <person name="William W."/>
        </authorList>
    </citation>
    <scope>NUCLEOTIDE SEQUENCE</scope>
</reference>
<sequence length="147" mass="16577">MMLLLSLVSVPPVWSLRHLLVVLLWVLRVQQFLYRSLVFLVRKLLLRAVGVLWRKGLPLVVHQKTVPPSKSRKIVCSDVELPFVVDSPAVEKASFEPFDHSFNGLASRCGDLLLLFQSPGGVDGLCFDQVRRGEWCQGFACHLAIVR</sequence>
<accession>A0A817AVS3</accession>
<evidence type="ECO:0000313" key="1">
    <source>
        <dbReference type="EMBL" id="CAF2318792.1"/>
    </source>
</evidence>
<dbReference type="EMBL" id="HG994364">
    <property type="protein sequence ID" value="CAF2318792.1"/>
    <property type="molecule type" value="Genomic_DNA"/>
</dbReference>
<dbReference type="Proteomes" id="UP001295469">
    <property type="component" value="Chromosome A10"/>
</dbReference>
<dbReference type="AlphaFoldDB" id="A0A817AVS3"/>
<gene>
    <name evidence="1" type="ORF">DARMORV10_A10P07470.1</name>
</gene>
<proteinExistence type="predicted"/>